<evidence type="ECO:0000313" key="8">
    <source>
        <dbReference type="Proteomes" id="UP001163152"/>
    </source>
</evidence>
<evidence type="ECO:0000256" key="4">
    <source>
        <dbReference type="ARBA" id="ARBA00022960"/>
    </source>
</evidence>
<dbReference type="NCBIfam" id="NF010539">
    <property type="entry name" value="PRK13927.1"/>
    <property type="match status" value="1"/>
</dbReference>
<feature type="binding site" evidence="6">
    <location>
        <begin position="7"/>
        <end position="9"/>
    </location>
    <ligand>
        <name>ATP</name>
        <dbReference type="ChEBI" id="CHEBI:30616"/>
    </ligand>
</feature>
<proteinExistence type="inferred from homology"/>
<dbReference type="Gene3D" id="3.30.420.40">
    <property type="match status" value="2"/>
</dbReference>
<keyword evidence="2 6" id="KW-0547">Nucleotide-binding</keyword>
<dbReference type="InterPro" id="IPR056546">
    <property type="entry name" value="MreB_MamK-like"/>
</dbReference>
<evidence type="ECO:0000256" key="1">
    <source>
        <dbReference type="ARBA" id="ARBA00022490"/>
    </source>
</evidence>
<evidence type="ECO:0000313" key="7">
    <source>
        <dbReference type="EMBL" id="WAL58024.1"/>
    </source>
</evidence>
<organism evidence="7 8">
    <name type="scientific">Thermocoleostomius sinensis A174</name>
    <dbReference type="NCBI Taxonomy" id="2016057"/>
    <lineage>
        <taxon>Bacteria</taxon>
        <taxon>Bacillati</taxon>
        <taxon>Cyanobacteriota</taxon>
        <taxon>Cyanophyceae</taxon>
        <taxon>Oculatellales</taxon>
        <taxon>Oculatellaceae</taxon>
        <taxon>Thermocoleostomius</taxon>
    </lineage>
</organism>
<dbReference type="Proteomes" id="UP001163152">
    <property type="component" value="Chromosome"/>
</dbReference>
<feature type="binding site" evidence="6">
    <location>
        <begin position="152"/>
        <end position="154"/>
    </location>
    <ligand>
        <name>ATP</name>
        <dbReference type="ChEBI" id="CHEBI:30616"/>
    </ligand>
</feature>
<dbReference type="NCBIfam" id="TIGR00904">
    <property type="entry name" value="mreB"/>
    <property type="match status" value="1"/>
</dbReference>
<dbReference type="AlphaFoldDB" id="A0A9E9C5C8"/>
<dbReference type="GO" id="GO:0005524">
    <property type="term" value="F:ATP binding"/>
    <property type="evidence" value="ECO:0007669"/>
    <property type="project" value="UniProtKB-KW"/>
</dbReference>
<gene>
    <name evidence="6" type="primary">mreB</name>
    <name evidence="7" type="ORF">OXH18_12530</name>
</gene>
<keyword evidence="1 6" id="KW-0963">Cytoplasm</keyword>
<dbReference type="InterPro" id="IPR004753">
    <property type="entry name" value="MreB"/>
</dbReference>
<dbReference type="EMBL" id="CP113797">
    <property type="protein sequence ID" value="WAL58024.1"/>
    <property type="molecule type" value="Genomic_DNA"/>
</dbReference>
<name>A0A9E9C5C8_9CYAN</name>
<evidence type="ECO:0000256" key="2">
    <source>
        <dbReference type="ARBA" id="ARBA00022741"/>
    </source>
</evidence>
<accession>A0A9E9C5C8</accession>
<dbReference type="GO" id="GO:0000902">
    <property type="term" value="P:cell morphogenesis"/>
    <property type="evidence" value="ECO:0007669"/>
    <property type="project" value="InterPro"/>
</dbReference>
<dbReference type="InterPro" id="IPR043129">
    <property type="entry name" value="ATPase_NBD"/>
</dbReference>
<comment type="subcellular location">
    <subcellularLocation>
        <location evidence="6">Cytoplasm</location>
    </subcellularLocation>
    <text evidence="6">Membrane-associated.</text>
</comment>
<feature type="binding site" evidence="6">
    <location>
        <begin position="200"/>
        <end position="203"/>
    </location>
    <ligand>
        <name>ATP</name>
        <dbReference type="ChEBI" id="CHEBI:30616"/>
    </ligand>
</feature>
<dbReference type="PRINTS" id="PR01652">
    <property type="entry name" value="SHAPEPROTEIN"/>
</dbReference>
<keyword evidence="8" id="KW-1185">Reference proteome</keyword>
<dbReference type="GO" id="GO:0008360">
    <property type="term" value="P:regulation of cell shape"/>
    <property type="evidence" value="ECO:0007669"/>
    <property type="project" value="UniProtKB-UniRule"/>
</dbReference>
<comment type="similarity">
    <text evidence="5 6">Belongs to the FtsA/MreB family.</text>
</comment>
<feature type="binding site" evidence="6">
    <location>
        <begin position="282"/>
        <end position="285"/>
    </location>
    <ligand>
        <name>ATP</name>
        <dbReference type="ChEBI" id="CHEBI:30616"/>
    </ligand>
</feature>
<dbReference type="SUPFAM" id="SSF53067">
    <property type="entry name" value="Actin-like ATPase domain"/>
    <property type="match status" value="2"/>
</dbReference>
<sequence length="336" mass="35609">MGIDLGTANTLVYVSGKGIVLQEPSVVAIDQEDKVPLAVGEDAKKMLGRTPGNVVALRPLRDGVIADFDTAELMLKHFIRRVHEGRTGLIAPRIVIGIPSGVTGVERRAVMEAASQAGARDVYLIDEPVAAAIGAGLPVAEPTGNMIIDIGGGTTEVAVLSLQGTVLSESVRVAGDELSEAILNYMKKVHNLVIGERTAEEIKITIGSAYPLDDDDDILMDVRGLHLLSGLPRTVTVKGAEIREAMSEPLSVIIEAVKRTLERTPPELAADIIDRGIMLAGGGALLRGLDTLISHETGIVVHVAADPLSCVVLGTGRVLENFKQLERVFSGRSRNF</sequence>
<evidence type="ECO:0000256" key="3">
    <source>
        <dbReference type="ARBA" id="ARBA00022840"/>
    </source>
</evidence>
<comment type="subunit">
    <text evidence="6">Forms polymers.</text>
</comment>
<evidence type="ECO:0000256" key="5">
    <source>
        <dbReference type="ARBA" id="ARBA00023458"/>
    </source>
</evidence>
<reference evidence="7" key="1">
    <citation type="submission" date="2022-12" db="EMBL/GenBank/DDBJ databases">
        <title>Polyphasic identification of a Novel Hot-Spring Cyanobacterium Ocullathermofonsia sinensis gen nov. sp. nov. and Genomic Insights on its Adaptations to the Thermal Habitat.</title>
        <authorList>
            <person name="Daroch M."/>
            <person name="Tang J."/>
            <person name="Jiang Y."/>
        </authorList>
    </citation>
    <scope>NUCLEOTIDE SEQUENCE</scope>
    <source>
        <strain evidence="7">PKUAC-SCTA174</strain>
    </source>
</reference>
<keyword evidence="4 6" id="KW-0133">Cell shape</keyword>
<comment type="function">
    <text evidence="6">Forms membrane-associated dynamic filaments that are essential for cell shape determination. Acts by regulating cell wall synthesis and cell elongation, and thus cell shape. A feedback loop between cell geometry and MreB localization may maintain elongated cell shape by targeting cell wall growth to regions of negative cell wall curvature.</text>
</comment>
<dbReference type="GO" id="GO:0005737">
    <property type="term" value="C:cytoplasm"/>
    <property type="evidence" value="ECO:0007669"/>
    <property type="project" value="UniProtKB-SubCell"/>
</dbReference>
<evidence type="ECO:0000256" key="6">
    <source>
        <dbReference type="HAMAP-Rule" id="MF_02207"/>
    </source>
</evidence>
<dbReference type="RefSeq" id="WP_268607420.1">
    <property type="nucleotide sequence ID" value="NZ_CP113797.1"/>
</dbReference>
<dbReference type="PANTHER" id="PTHR42749">
    <property type="entry name" value="CELL SHAPE-DETERMINING PROTEIN MREB"/>
    <property type="match status" value="1"/>
</dbReference>
<dbReference type="CDD" id="cd10225">
    <property type="entry name" value="ASKHA_NBD_MreB-like"/>
    <property type="match status" value="1"/>
</dbReference>
<protein>
    <recommendedName>
        <fullName evidence="6">Cell shape-determining protein MreB</fullName>
    </recommendedName>
</protein>
<dbReference type="KEGG" id="tsin:OXH18_12530"/>
<dbReference type="Pfam" id="PF06723">
    <property type="entry name" value="MreB_Mbl"/>
    <property type="match status" value="1"/>
</dbReference>
<keyword evidence="3 6" id="KW-0067">ATP-binding</keyword>
<dbReference type="HAMAP" id="MF_02207">
    <property type="entry name" value="MreB"/>
    <property type="match status" value="1"/>
</dbReference>
<dbReference type="PANTHER" id="PTHR42749:SF1">
    <property type="entry name" value="CELL SHAPE-DETERMINING PROTEIN MREB"/>
    <property type="match status" value="1"/>
</dbReference>